<evidence type="ECO:0000256" key="2">
    <source>
        <dbReference type="ARBA" id="ARBA00008335"/>
    </source>
</evidence>
<dbReference type="PANTHER" id="PTHR23511:SF5">
    <property type="entry name" value="MAJOR FACILITATOR-TYPE TRANSPORTER HXNZ-RELATED"/>
    <property type="match status" value="1"/>
</dbReference>
<feature type="transmembrane region" description="Helical" evidence="8">
    <location>
        <begin position="248"/>
        <end position="267"/>
    </location>
</feature>
<dbReference type="InterPro" id="IPR020846">
    <property type="entry name" value="MFS_dom"/>
</dbReference>
<organism evidence="10 11">
    <name type="scientific">Fusarium kuroshium</name>
    <dbReference type="NCBI Taxonomy" id="2010991"/>
    <lineage>
        <taxon>Eukaryota</taxon>
        <taxon>Fungi</taxon>
        <taxon>Dikarya</taxon>
        <taxon>Ascomycota</taxon>
        <taxon>Pezizomycotina</taxon>
        <taxon>Sordariomycetes</taxon>
        <taxon>Hypocreomycetidae</taxon>
        <taxon>Hypocreales</taxon>
        <taxon>Nectriaceae</taxon>
        <taxon>Fusarium</taxon>
        <taxon>Fusarium solani species complex</taxon>
    </lineage>
</organism>
<evidence type="ECO:0000256" key="4">
    <source>
        <dbReference type="ARBA" id="ARBA00022692"/>
    </source>
</evidence>
<feature type="transmembrane region" description="Helical" evidence="8">
    <location>
        <begin position="206"/>
        <end position="224"/>
    </location>
</feature>
<keyword evidence="4 8" id="KW-0812">Transmembrane</keyword>
<keyword evidence="11" id="KW-1185">Reference proteome</keyword>
<feature type="transmembrane region" description="Helical" evidence="8">
    <location>
        <begin position="407"/>
        <end position="427"/>
    </location>
</feature>
<reference evidence="10 11" key="1">
    <citation type="submission" date="2017-06" db="EMBL/GenBank/DDBJ databases">
        <title>Comparative genomic analysis of Ambrosia Fusariam Clade fungi.</title>
        <authorList>
            <person name="Stajich J.E."/>
            <person name="Carrillo J."/>
            <person name="Kijimoto T."/>
            <person name="Eskalen A."/>
            <person name="O'Donnell K."/>
            <person name="Kasson M."/>
        </authorList>
    </citation>
    <scope>NUCLEOTIDE SEQUENCE [LARGE SCALE GENOMIC DNA]</scope>
    <source>
        <strain evidence="10">UCR3666</strain>
    </source>
</reference>
<dbReference type="GO" id="GO:0022857">
    <property type="term" value="F:transmembrane transporter activity"/>
    <property type="evidence" value="ECO:0007669"/>
    <property type="project" value="InterPro"/>
</dbReference>
<dbReference type="Pfam" id="PF07690">
    <property type="entry name" value="MFS_1"/>
    <property type="match status" value="1"/>
</dbReference>
<dbReference type="OrthoDB" id="4139357at2759"/>
<evidence type="ECO:0000256" key="8">
    <source>
        <dbReference type="SAM" id="Phobius"/>
    </source>
</evidence>
<comment type="similarity">
    <text evidence="2">Belongs to the major facilitator superfamily.</text>
</comment>
<evidence type="ECO:0000256" key="7">
    <source>
        <dbReference type="ARBA" id="ARBA00023180"/>
    </source>
</evidence>
<dbReference type="Gene3D" id="1.20.1250.20">
    <property type="entry name" value="MFS general substrate transporter like domains"/>
    <property type="match status" value="1"/>
</dbReference>
<feature type="transmembrane region" description="Helical" evidence="8">
    <location>
        <begin position="359"/>
        <end position="380"/>
    </location>
</feature>
<feature type="transmembrane region" description="Helical" evidence="8">
    <location>
        <begin position="457"/>
        <end position="478"/>
    </location>
</feature>
<feature type="transmembrane region" description="Helical" evidence="8">
    <location>
        <begin position="166"/>
        <end position="185"/>
    </location>
</feature>
<keyword evidence="5 8" id="KW-1133">Transmembrane helix</keyword>
<feature type="transmembrane region" description="Helical" evidence="8">
    <location>
        <begin position="523"/>
        <end position="542"/>
    </location>
</feature>
<dbReference type="PROSITE" id="PS50850">
    <property type="entry name" value="MFS"/>
    <property type="match status" value="1"/>
</dbReference>
<proteinExistence type="inferred from homology"/>
<evidence type="ECO:0000313" key="11">
    <source>
        <dbReference type="Proteomes" id="UP000277212"/>
    </source>
</evidence>
<dbReference type="SUPFAM" id="SSF103473">
    <property type="entry name" value="MFS general substrate transporter"/>
    <property type="match status" value="1"/>
</dbReference>
<feature type="domain" description="Major facilitator superfamily (MFS) profile" evidence="9">
    <location>
        <begin position="80"/>
        <end position="545"/>
    </location>
</feature>
<evidence type="ECO:0000259" key="9">
    <source>
        <dbReference type="PROSITE" id="PS50850"/>
    </source>
</evidence>
<evidence type="ECO:0000256" key="5">
    <source>
        <dbReference type="ARBA" id="ARBA00022989"/>
    </source>
</evidence>
<dbReference type="EMBL" id="NKUJ01000047">
    <property type="protein sequence ID" value="RMJ16455.1"/>
    <property type="molecule type" value="Genomic_DNA"/>
</dbReference>
<protein>
    <recommendedName>
        <fullName evidence="9">Major facilitator superfamily (MFS) profile domain-containing protein</fullName>
    </recommendedName>
</protein>
<sequence length="550" mass="60405">MENFDMNKDVKAPEVMSPNERTFTNESRSNGKIEVTEDRDYHGIDTRAIPSGADVVYERKVAIMNQALIDIGMGSFQWKVFAMTGFGWFVDNFWMQAITIISAPVRNEFAVKKIAFLTVAKYAGLVVGSSVWPMTADFIGRRLAFNITLLLSSVAGLVGAGSPNFVAIATFCAIIGVGTGGNQPVDSAIFLEFIPATHQYLLTMQSAFWSVGQAVAALIAWPLISNYSCPSGLPAGECRFEDNLGWRYTYWTFGGLTMVLFLMRLLFRVYETPKYLLGKGLDQQAVDVVQKVAARNKTTTWLTISHFEAIDAELNSNYINNTTTVENQAPNANHRNIIKRNIEKFRPDKIRSLFATPQIAISTSLMLFLWCSIGMAYPLYNSFIPIYLENKGVNQGSSSLEKTYRNYAIQAVCGIPASILGGFTVDLKKVGRKGTGTFACIGTGVFLFLFTRANSEAGIIGFTCAIAFFQNLVYGLLYSYTPELFPAPIRGTANGLVAMFNRLSGLMAPIIAAYVGIETDLPVWISAALFVVAGVVFLILPFETRGRAAA</sequence>
<keyword evidence="7" id="KW-0325">Glycoprotein</keyword>
<dbReference type="CDD" id="cd17316">
    <property type="entry name" value="MFS_SV2_like"/>
    <property type="match status" value="1"/>
</dbReference>
<keyword evidence="6 8" id="KW-0472">Membrane</keyword>
<dbReference type="AlphaFoldDB" id="A0A3M2SGL3"/>
<comment type="subcellular location">
    <subcellularLocation>
        <location evidence="1">Membrane</location>
        <topology evidence="1">Multi-pass membrane protein</topology>
    </subcellularLocation>
</comment>
<dbReference type="GO" id="GO:0016020">
    <property type="term" value="C:membrane"/>
    <property type="evidence" value="ECO:0007669"/>
    <property type="project" value="UniProtKB-SubCell"/>
</dbReference>
<feature type="transmembrane region" description="Helical" evidence="8">
    <location>
        <begin position="499"/>
        <end position="517"/>
    </location>
</feature>
<gene>
    <name evidence="10" type="ORF">CDV36_003853</name>
</gene>
<dbReference type="FunFam" id="1.20.1250.20:FF:000171">
    <property type="entry name" value="MFS general substrate transporter"/>
    <property type="match status" value="1"/>
</dbReference>
<dbReference type="InterPro" id="IPR011701">
    <property type="entry name" value="MFS"/>
</dbReference>
<dbReference type="Proteomes" id="UP000277212">
    <property type="component" value="Unassembled WGS sequence"/>
</dbReference>
<feature type="transmembrane region" description="Helical" evidence="8">
    <location>
        <begin position="434"/>
        <end position="451"/>
    </location>
</feature>
<evidence type="ECO:0000256" key="3">
    <source>
        <dbReference type="ARBA" id="ARBA00022448"/>
    </source>
</evidence>
<evidence type="ECO:0000313" key="10">
    <source>
        <dbReference type="EMBL" id="RMJ16455.1"/>
    </source>
</evidence>
<accession>A0A3M2SGL3</accession>
<dbReference type="PANTHER" id="PTHR23511">
    <property type="entry name" value="SYNAPTIC VESICLE GLYCOPROTEIN 2"/>
    <property type="match status" value="1"/>
</dbReference>
<evidence type="ECO:0000256" key="6">
    <source>
        <dbReference type="ARBA" id="ARBA00023136"/>
    </source>
</evidence>
<evidence type="ECO:0000256" key="1">
    <source>
        <dbReference type="ARBA" id="ARBA00004141"/>
    </source>
</evidence>
<dbReference type="InterPro" id="IPR036259">
    <property type="entry name" value="MFS_trans_sf"/>
</dbReference>
<keyword evidence="3" id="KW-0813">Transport</keyword>
<comment type="caution">
    <text evidence="10">The sequence shown here is derived from an EMBL/GenBank/DDBJ whole genome shotgun (WGS) entry which is preliminary data.</text>
</comment>
<name>A0A3M2SGL3_9HYPO</name>